<evidence type="ECO:0000256" key="1">
    <source>
        <dbReference type="PROSITE-ProRule" id="PRU00047"/>
    </source>
</evidence>
<keyword evidence="5" id="KW-1185">Reference proteome</keyword>
<keyword evidence="1" id="KW-0863">Zinc-finger</keyword>
<keyword evidence="2" id="KW-0472">Membrane</keyword>
<proteinExistence type="predicted"/>
<protein>
    <recommendedName>
        <fullName evidence="3">CCHC-type domain-containing protein</fullName>
    </recommendedName>
</protein>
<dbReference type="PANTHER" id="PTHR31286:SF167">
    <property type="entry name" value="OS09G0268800 PROTEIN"/>
    <property type="match status" value="1"/>
</dbReference>
<dbReference type="AlphaFoldDB" id="A0AAE0E7S8"/>
<keyword evidence="2" id="KW-0812">Transmembrane</keyword>
<dbReference type="InterPro" id="IPR025836">
    <property type="entry name" value="Zn_knuckle_CX2CX4HX4C"/>
</dbReference>
<comment type="caution">
    <text evidence="4">The sequence shown here is derived from an EMBL/GenBank/DDBJ whole genome shotgun (WGS) entry which is preliminary data.</text>
</comment>
<dbReference type="GO" id="GO:0003676">
    <property type="term" value="F:nucleic acid binding"/>
    <property type="evidence" value="ECO:0007669"/>
    <property type="project" value="InterPro"/>
</dbReference>
<accession>A0AAE0E7S8</accession>
<sequence>MEGFDTEVITGNTFSFTFKNANDRWPVLQRGPWSLNKALLVLEEPVGKGDIKEMSFNKALFWIQIHNVPLLCMTTEIGRFLGEMTSEVKEIYIGKFGDCVGKYIRARVVINVDKPLRRILRVDIMRDGTESAMLLRYERLPEHCFRCGRLGHVVRDCLEIKLGDGPEDFDKLFGPWFKADSPVKICKVRQMREEKRYENDRGTSGFARDIPTRNVDKLEDSHVASGRFQIIRFEIDADMATMVQRVESSIDGQDLGVQTGIGEISVGKGNESYQARKNLGAILANEDLIPYSSKKVAGCQLTNQQLKKCASVHEKNDGNMTLVGNLGSGNGLPNDIALQNTYIRPSIVINTSPNLVEIDVDSGLQGYNVLDKAELADSLVISQYSPKASKWKRWGRDCVKKDSRLNEGSELWKRPADRGESGSEKSRGLVQAVSVENLRLIVMVEMVVYVCYGTIAVILAYYPILNFILTFMFWFKDLIRGALQVFMVILSYRNGIMDGLVYNGRMVYHLKYWKFDHIPLLMDNSHVLGSDNQRLRRLKHRFHFEKCWVEKDSCTTIVQRV</sequence>
<feature type="transmembrane region" description="Helical" evidence="2">
    <location>
        <begin position="446"/>
        <end position="475"/>
    </location>
</feature>
<name>A0AAE0E7S8_9ROSI</name>
<evidence type="ECO:0000259" key="3">
    <source>
        <dbReference type="PROSITE" id="PS50158"/>
    </source>
</evidence>
<keyword evidence="2" id="KW-1133">Transmembrane helix</keyword>
<reference evidence="4" key="1">
    <citation type="journal article" date="2023" name="Plant J.">
        <title>Genome sequences and population genomics provide insights into the demographic history, inbreeding, and mutation load of two 'living fossil' tree species of Dipteronia.</title>
        <authorList>
            <person name="Feng Y."/>
            <person name="Comes H.P."/>
            <person name="Chen J."/>
            <person name="Zhu S."/>
            <person name="Lu R."/>
            <person name="Zhang X."/>
            <person name="Li P."/>
            <person name="Qiu J."/>
            <person name="Olsen K.M."/>
            <person name="Qiu Y."/>
        </authorList>
    </citation>
    <scope>NUCLEOTIDE SEQUENCE</scope>
    <source>
        <strain evidence="4">NBL</strain>
    </source>
</reference>
<dbReference type="Proteomes" id="UP001281410">
    <property type="component" value="Unassembled WGS sequence"/>
</dbReference>
<dbReference type="EMBL" id="JANJYJ010000004">
    <property type="protein sequence ID" value="KAK3217732.1"/>
    <property type="molecule type" value="Genomic_DNA"/>
</dbReference>
<dbReference type="Pfam" id="PF14392">
    <property type="entry name" value="zf-CCHC_4"/>
    <property type="match status" value="1"/>
</dbReference>
<evidence type="ECO:0000313" key="5">
    <source>
        <dbReference type="Proteomes" id="UP001281410"/>
    </source>
</evidence>
<evidence type="ECO:0000256" key="2">
    <source>
        <dbReference type="SAM" id="Phobius"/>
    </source>
</evidence>
<dbReference type="InterPro" id="IPR001878">
    <property type="entry name" value="Znf_CCHC"/>
</dbReference>
<organism evidence="4 5">
    <name type="scientific">Dipteronia sinensis</name>
    <dbReference type="NCBI Taxonomy" id="43782"/>
    <lineage>
        <taxon>Eukaryota</taxon>
        <taxon>Viridiplantae</taxon>
        <taxon>Streptophyta</taxon>
        <taxon>Embryophyta</taxon>
        <taxon>Tracheophyta</taxon>
        <taxon>Spermatophyta</taxon>
        <taxon>Magnoliopsida</taxon>
        <taxon>eudicotyledons</taxon>
        <taxon>Gunneridae</taxon>
        <taxon>Pentapetalae</taxon>
        <taxon>rosids</taxon>
        <taxon>malvids</taxon>
        <taxon>Sapindales</taxon>
        <taxon>Sapindaceae</taxon>
        <taxon>Hippocastanoideae</taxon>
        <taxon>Acereae</taxon>
        <taxon>Dipteronia</taxon>
    </lineage>
</organism>
<gene>
    <name evidence="4" type="ORF">Dsin_011702</name>
</gene>
<dbReference type="PROSITE" id="PS50158">
    <property type="entry name" value="ZF_CCHC"/>
    <property type="match status" value="1"/>
</dbReference>
<evidence type="ECO:0000313" key="4">
    <source>
        <dbReference type="EMBL" id="KAK3217732.1"/>
    </source>
</evidence>
<dbReference type="GO" id="GO:0008270">
    <property type="term" value="F:zinc ion binding"/>
    <property type="evidence" value="ECO:0007669"/>
    <property type="project" value="UniProtKB-KW"/>
</dbReference>
<dbReference type="InterPro" id="IPR040256">
    <property type="entry name" value="At4g02000-like"/>
</dbReference>
<keyword evidence="1" id="KW-0479">Metal-binding</keyword>
<feature type="domain" description="CCHC-type" evidence="3">
    <location>
        <begin position="144"/>
        <end position="157"/>
    </location>
</feature>
<keyword evidence="1" id="KW-0862">Zinc</keyword>
<dbReference type="PANTHER" id="PTHR31286">
    <property type="entry name" value="GLYCINE-RICH CELL WALL STRUCTURAL PROTEIN 1.8-LIKE"/>
    <property type="match status" value="1"/>
</dbReference>